<organism evidence="4 5">
    <name type="scientific">Arenivirga flava</name>
    <dbReference type="NCBI Taxonomy" id="1930060"/>
    <lineage>
        <taxon>Bacteria</taxon>
        <taxon>Bacillati</taxon>
        <taxon>Actinomycetota</taxon>
        <taxon>Actinomycetes</taxon>
        <taxon>Micrococcales</taxon>
        <taxon>Microbacteriaceae</taxon>
        <taxon>Arenivirga</taxon>
    </lineage>
</organism>
<protein>
    <submittedName>
        <fullName evidence="4">Lipoprotein LpqB</fullName>
    </submittedName>
</protein>
<proteinExistence type="predicted"/>
<evidence type="ECO:0000313" key="4">
    <source>
        <dbReference type="EMBL" id="GMA27971.1"/>
    </source>
</evidence>
<sequence>MRARDRWRRLVALLALVGLLATGCAAIPDSGPVEAGPPIEAGDETEQQFIPNGPTEGADQEAVLRGFVAAATGSQDDYATAREFLTDDAAAQWDPRASVLILDPASPVVSRVDEAALQYTVRVAADVDASGVYSESETAESTSLYYRFTQVDGEWRIAEPPSGIVLAGSSFLSLFTPRTLYFFAPGYEYLVPDVRWFPQRDGGGSGSTRVVSELLAGPAAWLRGAVLSAFPEGTSLSPVNAVTQTEGVATVDLSTEALAASTGQLARMRQQLAASLSRSSPGISQVAITVDQQPVTISDEGVEAAVLAPSAADTRSLVRTADALGFSAAGEITDLPGLSAEAIELAATSFTLGRSQAAAAALTPGGTAVLRRDGPPLLVDVRPGQVAPDLDPSGYVWTGTAQDAQIAVHDQQGTGYPLTTSIPAGLRLTDLEVSRDGTRLLLLVDDGGDPRLLAAGILRDDGAPTGIGSPIEVQLDAQVAIGATWVDDTNVAVLAESDGEIVATSHQIGGRAEPLGRPGDAVQIMGAGDRDRLRVLGADGTVLQPRGAGTGWRSGAEGVVFLGRQL</sequence>
<dbReference type="RefSeq" id="WP_284231023.1">
    <property type="nucleotide sequence ID" value="NZ_BSUL01000001.1"/>
</dbReference>
<evidence type="ECO:0000259" key="3">
    <source>
        <dbReference type="SMART" id="SM00909"/>
    </source>
</evidence>
<keyword evidence="4" id="KW-0449">Lipoprotein</keyword>
<feature type="signal peptide" evidence="2">
    <location>
        <begin position="1"/>
        <end position="25"/>
    </location>
</feature>
<feature type="chain" id="PRO_5041385685" evidence="2">
    <location>
        <begin position="26"/>
        <end position="566"/>
    </location>
</feature>
<dbReference type="Proteomes" id="UP001157160">
    <property type="component" value="Unassembled WGS sequence"/>
</dbReference>
<dbReference type="InterPro" id="IPR059026">
    <property type="entry name" value="LpqB_N"/>
</dbReference>
<reference evidence="4 5" key="1">
    <citation type="journal article" date="2014" name="Int. J. Syst. Evol. Microbiol.">
        <title>Complete genome sequence of Corynebacterium casei LMG S-19264T (=DSM 44701T), isolated from a smear-ripened cheese.</title>
        <authorList>
            <consortium name="US DOE Joint Genome Institute (JGI-PGF)"/>
            <person name="Walter F."/>
            <person name="Albersmeier A."/>
            <person name="Kalinowski J."/>
            <person name="Ruckert C."/>
        </authorList>
    </citation>
    <scope>NUCLEOTIDE SEQUENCE [LARGE SCALE GENOMIC DNA]</scope>
    <source>
        <strain evidence="4 5">NBRC 112289</strain>
    </source>
</reference>
<dbReference type="Pfam" id="PF25976">
    <property type="entry name" value="LpqB_N"/>
    <property type="match status" value="1"/>
</dbReference>
<keyword evidence="2" id="KW-0732">Signal</keyword>
<dbReference type="Pfam" id="PF10647">
    <property type="entry name" value="Gmad1"/>
    <property type="match status" value="1"/>
</dbReference>
<dbReference type="SMART" id="SM00909">
    <property type="entry name" value="Germane"/>
    <property type="match status" value="1"/>
</dbReference>
<feature type="region of interest" description="Disordered" evidence="1">
    <location>
        <begin position="31"/>
        <end position="57"/>
    </location>
</feature>
<dbReference type="InterPro" id="IPR019606">
    <property type="entry name" value="GerMN"/>
</dbReference>
<accession>A0AA37UH48</accession>
<dbReference type="Pfam" id="PF10646">
    <property type="entry name" value="Germane"/>
    <property type="match status" value="1"/>
</dbReference>
<feature type="domain" description="GerMN" evidence="3">
    <location>
        <begin position="207"/>
        <end position="299"/>
    </location>
</feature>
<name>A0AA37UH48_9MICO</name>
<evidence type="ECO:0000313" key="5">
    <source>
        <dbReference type="Proteomes" id="UP001157160"/>
    </source>
</evidence>
<gene>
    <name evidence="4" type="primary">lpqB</name>
    <name evidence="4" type="ORF">GCM10025874_12240</name>
</gene>
<dbReference type="InterPro" id="IPR018910">
    <property type="entry name" value="LpqB_C"/>
</dbReference>
<dbReference type="AlphaFoldDB" id="A0AA37UH48"/>
<comment type="caution">
    <text evidence="4">The sequence shown here is derived from an EMBL/GenBank/DDBJ whole genome shotgun (WGS) entry which is preliminary data.</text>
</comment>
<evidence type="ECO:0000256" key="1">
    <source>
        <dbReference type="SAM" id="MobiDB-lite"/>
    </source>
</evidence>
<keyword evidence="5" id="KW-1185">Reference proteome</keyword>
<evidence type="ECO:0000256" key="2">
    <source>
        <dbReference type="SAM" id="SignalP"/>
    </source>
</evidence>
<dbReference type="PROSITE" id="PS51257">
    <property type="entry name" value="PROKAR_LIPOPROTEIN"/>
    <property type="match status" value="1"/>
</dbReference>
<dbReference type="EMBL" id="BSUL01000001">
    <property type="protein sequence ID" value="GMA27971.1"/>
    <property type="molecule type" value="Genomic_DNA"/>
</dbReference>